<dbReference type="EMBL" id="CAIX01000144">
    <property type="protein sequence ID" value="CCI46900.1"/>
    <property type="molecule type" value="Genomic_DNA"/>
</dbReference>
<dbReference type="EC" id="3.4.11.18" evidence="6"/>
<feature type="binding site" evidence="5">
    <location>
        <position position="142"/>
    </location>
    <ligand>
        <name>a divalent metal cation</name>
        <dbReference type="ChEBI" id="CHEBI:60240"/>
        <label>1</label>
    </ligand>
</feature>
<gene>
    <name evidence="8" type="ORF">BN9_078550</name>
</gene>
<keyword evidence="4 5" id="KW-0378">Hydrolase</keyword>
<dbReference type="Gene3D" id="3.90.230.10">
    <property type="entry name" value="Creatinase/methionine aminopeptidase superfamily"/>
    <property type="match status" value="1"/>
</dbReference>
<dbReference type="InterPro" id="IPR002467">
    <property type="entry name" value="Pept_M24A_MAP1"/>
</dbReference>
<dbReference type="InterPro" id="IPR036005">
    <property type="entry name" value="Creatinase/aminopeptidase-like"/>
</dbReference>
<evidence type="ECO:0000256" key="2">
    <source>
        <dbReference type="ARBA" id="ARBA00022670"/>
    </source>
</evidence>
<evidence type="ECO:0000313" key="9">
    <source>
        <dbReference type="Proteomes" id="UP000053237"/>
    </source>
</evidence>
<dbReference type="InterPro" id="IPR000994">
    <property type="entry name" value="Pept_M24"/>
</dbReference>
<dbReference type="PANTHER" id="PTHR43330">
    <property type="entry name" value="METHIONINE AMINOPEPTIDASE"/>
    <property type="match status" value="1"/>
</dbReference>
<keyword evidence="2 5" id="KW-0645">Protease</keyword>
<feature type="binding site" evidence="5">
    <location>
        <position position="279"/>
    </location>
    <ligand>
        <name>a divalent metal cation</name>
        <dbReference type="ChEBI" id="CHEBI:60240"/>
        <label>2</label>
        <note>catalytic</note>
    </ligand>
</feature>
<comment type="function">
    <text evidence="6">Cotranslationally removes the N-terminal methionine from nascent proteins. The N-terminal methionine is often cleaved when the second residue in the primary sequence is small and uncharged (Met-Ala-, Cys, Gly, Pro, Ser, Thr, or Val).</text>
</comment>
<keyword evidence="1 5" id="KW-0031">Aminopeptidase</keyword>
<reference evidence="8 9" key="1">
    <citation type="submission" date="2012-05" db="EMBL/GenBank/DDBJ databases">
        <title>Recombination and specialization in a pathogen metapopulation.</title>
        <authorList>
            <person name="Gardiner A."/>
            <person name="Kemen E."/>
            <person name="Schultz-Larsen T."/>
            <person name="MacLean D."/>
            <person name="Van Oosterhout C."/>
            <person name="Jones J.D.G."/>
        </authorList>
    </citation>
    <scope>NUCLEOTIDE SEQUENCE [LARGE SCALE GENOMIC DNA]</scope>
    <source>
        <strain evidence="8 9">Ac Nc2</strain>
    </source>
</reference>
<proteinExistence type="inferred from homology"/>
<comment type="caution">
    <text evidence="8">The sequence shown here is derived from an EMBL/GenBank/DDBJ whole genome shotgun (WGS) entry which is preliminary data.</text>
</comment>
<evidence type="ECO:0000256" key="6">
    <source>
        <dbReference type="RuleBase" id="RU003653"/>
    </source>
</evidence>
<accession>A0A024GJ65</accession>
<dbReference type="GO" id="GO:0070006">
    <property type="term" value="F:metalloaminopeptidase activity"/>
    <property type="evidence" value="ECO:0007669"/>
    <property type="project" value="UniProtKB-UniRule"/>
</dbReference>
<evidence type="ECO:0000256" key="1">
    <source>
        <dbReference type="ARBA" id="ARBA00022438"/>
    </source>
</evidence>
<sequence>MRFRRALSHAAAQSQRVQPGAVSPVRKVPNFIEKPPYASNMQTSSWNSSIPILDATQQMGLRTACQLAKEMCEFAAKQVHIGQTTDEIDRLVHDEIIRHRAYPSPLNYGGYPKSICTSVNEVVVHGIPDSRPLADGDIVNIDVSVYIRGFHGDTSRMVEVGSVEEGSKQLIRVTNEALMASIERCAPYSYFSVIGDVVEDMCEENGFSVIEEYAGHGIGEEFHCYPYVLHNRNHEDTRMLPGMAFTIEPPICIGKPDLVYWDDAWTVATADGSRAAQAEHTILVTDNGIEILT</sequence>
<feature type="domain" description="Peptidase M24" evidence="7">
    <location>
        <begin position="61"/>
        <end position="286"/>
    </location>
</feature>
<evidence type="ECO:0000256" key="5">
    <source>
        <dbReference type="HAMAP-Rule" id="MF_03174"/>
    </source>
</evidence>
<dbReference type="CDD" id="cd01086">
    <property type="entry name" value="MetAP1"/>
    <property type="match status" value="1"/>
</dbReference>
<feature type="binding site" evidence="5">
    <location>
        <position position="153"/>
    </location>
    <ligand>
        <name>a divalent metal cation</name>
        <dbReference type="ChEBI" id="CHEBI:60240"/>
        <label>2</label>
        <note>catalytic</note>
    </ligand>
</feature>
<evidence type="ECO:0000256" key="4">
    <source>
        <dbReference type="ARBA" id="ARBA00022801"/>
    </source>
</evidence>
<comment type="catalytic activity">
    <reaction evidence="5 6">
        <text>Release of N-terminal amino acids, preferentially methionine, from peptides and arylamides.</text>
        <dbReference type="EC" id="3.4.11.18"/>
    </reaction>
</comment>
<dbReference type="GO" id="GO:0006508">
    <property type="term" value="P:proteolysis"/>
    <property type="evidence" value="ECO:0007669"/>
    <property type="project" value="UniProtKB-KW"/>
</dbReference>
<protein>
    <recommendedName>
        <fullName evidence="6">Methionine aminopeptidase</fullName>
        <ecNumber evidence="6">3.4.11.18</ecNumber>
    </recommendedName>
</protein>
<feature type="binding site" evidence="5">
    <location>
        <position position="248"/>
    </location>
    <ligand>
        <name>a divalent metal cation</name>
        <dbReference type="ChEBI" id="CHEBI:60240"/>
        <label>2</label>
        <note>catalytic</note>
    </ligand>
</feature>
<evidence type="ECO:0000313" key="8">
    <source>
        <dbReference type="EMBL" id="CCI46900.1"/>
    </source>
</evidence>
<feature type="binding site" evidence="5">
    <location>
        <position position="216"/>
    </location>
    <ligand>
        <name>a divalent metal cation</name>
        <dbReference type="ChEBI" id="CHEBI:60240"/>
        <label>2</label>
        <note>catalytic</note>
    </ligand>
</feature>
<dbReference type="Proteomes" id="UP000053237">
    <property type="component" value="Unassembled WGS sequence"/>
</dbReference>
<keyword evidence="9" id="KW-1185">Reference proteome</keyword>
<comment type="cofactor">
    <cofactor evidence="5">
        <name>Co(2+)</name>
        <dbReference type="ChEBI" id="CHEBI:48828"/>
    </cofactor>
    <cofactor evidence="5">
        <name>Zn(2+)</name>
        <dbReference type="ChEBI" id="CHEBI:29105"/>
    </cofactor>
    <cofactor evidence="5">
        <name>Mn(2+)</name>
        <dbReference type="ChEBI" id="CHEBI:29035"/>
    </cofactor>
    <cofactor evidence="5">
        <name>Fe(2+)</name>
        <dbReference type="ChEBI" id="CHEBI:29033"/>
    </cofactor>
    <text evidence="5">Binds 2 divalent metal cations per subunit. Has a high-affinity and a low affinity metal-binding site. The true nature of the physiological cofactor is under debate. The enzyme is active with cobalt, zinc, manganese or divalent iron ions. Most likely, methionine aminopeptidases function as mononuclear Fe(2+)-metalloproteases under physiological conditions, and the catalytically relevant metal-binding site has been assigned to the histidine-containing high-affinity site.</text>
</comment>
<dbReference type="GO" id="GO:0046872">
    <property type="term" value="F:metal ion binding"/>
    <property type="evidence" value="ECO:0007669"/>
    <property type="project" value="UniProtKB-UniRule"/>
</dbReference>
<keyword evidence="3 5" id="KW-0479">Metal-binding</keyword>
<name>A0A024GJ65_9STRA</name>
<dbReference type="InParanoid" id="A0A024GJ65"/>
<feature type="binding site" evidence="5">
    <location>
        <position position="125"/>
    </location>
    <ligand>
        <name>substrate</name>
    </ligand>
</feature>
<dbReference type="STRING" id="65357.A0A024GJ65"/>
<feature type="binding site" evidence="5">
    <location>
        <position position="153"/>
    </location>
    <ligand>
        <name>a divalent metal cation</name>
        <dbReference type="ChEBI" id="CHEBI:60240"/>
        <label>1</label>
    </ligand>
</feature>
<dbReference type="GO" id="GO:0004239">
    <property type="term" value="F:initiator methionyl aminopeptidase activity"/>
    <property type="evidence" value="ECO:0007669"/>
    <property type="project" value="UniProtKB-UniRule"/>
</dbReference>
<dbReference type="AlphaFoldDB" id="A0A024GJ65"/>
<dbReference type="InterPro" id="IPR001714">
    <property type="entry name" value="Pept_M24_MAP"/>
</dbReference>
<dbReference type="PANTHER" id="PTHR43330:SF8">
    <property type="entry name" value="METHIONINE AMINOPEPTIDASE 1D, MITOCHONDRIAL"/>
    <property type="match status" value="1"/>
</dbReference>
<dbReference type="Pfam" id="PF00557">
    <property type="entry name" value="Peptidase_M24"/>
    <property type="match status" value="1"/>
</dbReference>
<dbReference type="SUPFAM" id="SSF55920">
    <property type="entry name" value="Creatinase/aminopeptidase"/>
    <property type="match status" value="1"/>
</dbReference>
<dbReference type="OrthoDB" id="3209743at2759"/>
<organism evidence="8 9">
    <name type="scientific">Albugo candida</name>
    <dbReference type="NCBI Taxonomy" id="65357"/>
    <lineage>
        <taxon>Eukaryota</taxon>
        <taxon>Sar</taxon>
        <taxon>Stramenopiles</taxon>
        <taxon>Oomycota</taxon>
        <taxon>Peronosporomycetes</taxon>
        <taxon>Albuginales</taxon>
        <taxon>Albuginaceae</taxon>
        <taxon>Albugo</taxon>
    </lineage>
</organism>
<dbReference type="PRINTS" id="PR00599">
    <property type="entry name" value="MAPEPTIDASE"/>
</dbReference>
<evidence type="ECO:0000259" key="7">
    <source>
        <dbReference type="Pfam" id="PF00557"/>
    </source>
</evidence>
<evidence type="ECO:0000256" key="3">
    <source>
        <dbReference type="ARBA" id="ARBA00022723"/>
    </source>
</evidence>
<dbReference type="HAMAP" id="MF_01974">
    <property type="entry name" value="MetAP_1"/>
    <property type="match status" value="1"/>
</dbReference>
<feature type="binding site" evidence="5">
    <location>
        <position position="279"/>
    </location>
    <ligand>
        <name>a divalent metal cation</name>
        <dbReference type="ChEBI" id="CHEBI:60240"/>
        <label>1</label>
    </ligand>
</feature>
<dbReference type="NCBIfam" id="TIGR00500">
    <property type="entry name" value="met_pdase_I"/>
    <property type="match status" value="1"/>
</dbReference>
<comment type="similarity">
    <text evidence="5">Belongs to the peptidase M24A family. Methionine aminopeptidase type 1 subfamily.</text>
</comment>
<feature type="binding site" evidence="5">
    <location>
        <position position="223"/>
    </location>
    <ligand>
        <name>substrate</name>
    </ligand>
</feature>